<dbReference type="EC" id="2.7.1.148" evidence="2"/>
<dbReference type="InterPro" id="IPR013750">
    <property type="entry name" value="GHMP_kinase_C_dom"/>
</dbReference>
<evidence type="ECO:0000259" key="8">
    <source>
        <dbReference type="Pfam" id="PF00288"/>
    </source>
</evidence>
<dbReference type="Gene3D" id="3.30.230.10">
    <property type="match status" value="1"/>
</dbReference>
<comment type="similarity">
    <text evidence="1">Belongs to the GHMP kinase family. IspE subfamily.</text>
</comment>
<evidence type="ECO:0000256" key="1">
    <source>
        <dbReference type="ARBA" id="ARBA00009684"/>
    </source>
</evidence>
<dbReference type="Gene3D" id="3.30.70.890">
    <property type="entry name" value="GHMP kinase, C-terminal domain"/>
    <property type="match status" value="1"/>
</dbReference>
<keyword evidence="6" id="KW-0067">ATP-binding</keyword>
<feature type="domain" description="GHMP kinase C-terminal" evidence="9">
    <location>
        <begin position="325"/>
        <end position="402"/>
    </location>
</feature>
<dbReference type="Pfam" id="PF08544">
    <property type="entry name" value="GHMP_kinases_C"/>
    <property type="match status" value="1"/>
</dbReference>
<dbReference type="EMBL" id="CAEZVU010000098">
    <property type="protein sequence ID" value="CAB4636910.1"/>
    <property type="molecule type" value="Genomic_DNA"/>
</dbReference>
<dbReference type="Pfam" id="PF00288">
    <property type="entry name" value="GHMP_kinases_N"/>
    <property type="match status" value="1"/>
</dbReference>
<sequence>MIFESDHRASEPTLVGSAILSGNQGQIFNILRDPTSWGQAETPRVVNAIEQSKIVFSFDGEQKAVSTVSAWNSNVTELELVMSGTVANQVGQAQIKYWNEVVSMLQKRLNGPPIVVASSPGKVNVYFAVGAFLKDGFHDVASCYQALNLREKVLVELTGNFSIDFAGPFEKESQLLVPKDRTNLVYRAGQELKELGSAMGSDKVSFLIHKSVPIAGGMAGGSADAAAALVALNSLFGSKLDEKLPEAAAKLGSDVPFSLMGGTAIGVGRGEVLSKVDDGPALHWVMTPNPAGLSTPQVYRQLDIMRINQGIDVSALEAPEVPEELLEAIASGDVAAIAKLMHNDLEIAAVAMLPELADTLRAGQKAGSVRSMVSGSGPTIAHLAKNAIHAEQIATRLKAAGYPSLVTYTSSSGTRLEN</sequence>
<dbReference type="NCBIfam" id="TIGR00154">
    <property type="entry name" value="ispE"/>
    <property type="match status" value="1"/>
</dbReference>
<evidence type="ECO:0000256" key="2">
    <source>
        <dbReference type="ARBA" id="ARBA00012052"/>
    </source>
</evidence>
<evidence type="ECO:0000256" key="6">
    <source>
        <dbReference type="ARBA" id="ARBA00022840"/>
    </source>
</evidence>
<reference evidence="10" key="1">
    <citation type="submission" date="2020-05" db="EMBL/GenBank/DDBJ databases">
        <authorList>
            <person name="Chiriac C."/>
            <person name="Salcher M."/>
            <person name="Ghai R."/>
            <person name="Kavagutti S V."/>
        </authorList>
    </citation>
    <scope>NUCLEOTIDE SEQUENCE</scope>
</reference>
<dbReference type="GO" id="GO:0016114">
    <property type="term" value="P:terpenoid biosynthetic process"/>
    <property type="evidence" value="ECO:0007669"/>
    <property type="project" value="InterPro"/>
</dbReference>
<dbReference type="SUPFAM" id="SSF54211">
    <property type="entry name" value="Ribosomal protein S5 domain 2-like"/>
    <property type="match status" value="1"/>
</dbReference>
<evidence type="ECO:0000259" key="9">
    <source>
        <dbReference type="Pfam" id="PF08544"/>
    </source>
</evidence>
<evidence type="ECO:0000313" key="11">
    <source>
        <dbReference type="EMBL" id="CAB4636910.1"/>
    </source>
</evidence>
<keyword evidence="4" id="KW-0547">Nucleotide-binding</keyword>
<dbReference type="GO" id="GO:0005524">
    <property type="term" value="F:ATP binding"/>
    <property type="evidence" value="ECO:0007669"/>
    <property type="project" value="UniProtKB-KW"/>
</dbReference>
<dbReference type="InterPro" id="IPR014721">
    <property type="entry name" value="Ribsml_uS5_D2-typ_fold_subgr"/>
</dbReference>
<evidence type="ECO:0000256" key="7">
    <source>
        <dbReference type="ARBA" id="ARBA00032554"/>
    </source>
</evidence>
<evidence type="ECO:0000256" key="5">
    <source>
        <dbReference type="ARBA" id="ARBA00022777"/>
    </source>
</evidence>
<name>A0A6J6DCH7_9ZZZZ</name>
<keyword evidence="3" id="KW-0808">Transferase</keyword>
<evidence type="ECO:0000256" key="3">
    <source>
        <dbReference type="ARBA" id="ARBA00022679"/>
    </source>
</evidence>
<organism evidence="10">
    <name type="scientific">freshwater metagenome</name>
    <dbReference type="NCBI Taxonomy" id="449393"/>
    <lineage>
        <taxon>unclassified sequences</taxon>
        <taxon>metagenomes</taxon>
        <taxon>ecological metagenomes</taxon>
    </lineage>
</organism>
<dbReference type="InterPro" id="IPR020568">
    <property type="entry name" value="Ribosomal_Su5_D2-typ_SF"/>
</dbReference>
<proteinExistence type="inferred from homology"/>
<dbReference type="NCBIfam" id="NF002870">
    <property type="entry name" value="PRK03188.1"/>
    <property type="match status" value="1"/>
</dbReference>
<dbReference type="EMBL" id="CAEZTH010000022">
    <property type="protein sequence ID" value="CAB4559248.1"/>
    <property type="molecule type" value="Genomic_DNA"/>
</dbReference>
<evidence type="ECO:0000313" key="10">
    <source>
        <dbReference type="EMBL" id="CAB4559248.1"/>
    </source>
</evidence>
<keyword evidence="5" id="KW-0418">Kinase</keyword>
<accession>A0A6J6DCH7</accession>
<dbReference type="SUPFAM" id="SSF55060">
    <property type="entry name" value="GHMP Kinase, C-terminal domain"/>
    <property type="match status" value="1"/>
</dbReference>
<evidence type="ECO:0000256" key="4">
    <source>
        <dbReference type="ARBA" id="ARBA00022741"/>
    </source>
</evidence>
<dbReference type="AlphaFoldDB" id="A0A6J6DCH7"/>
<protein>
    <recommendedName>
        <fullName evidence="2">4-(cytidine 5'-diphospho)-2-C-methyl-D-erythritol kinase</fullName>
        <ecNumber evidence="2">2.7.1.148</ecNumber>
    </recommendedName>
    <alternativeName>
        <fullName evidence="7">4-(cytidine-5'-diphospho)-2-C-methyl-D-erythritol kinase</fullName>
    </alternativeName>
</protein>
<dbReference type="PANTHER" id="PTHR43527">
    <property type="entry name" value="4-DIPHOSPHOCYTIDYL-2-C-METHYL-D-ERYTHRITOL KINASE, CHLOROPLASTIC"/>
    <property type="match status" value="1"/>
</dbReference>
<dbReference type="InterPro" id="IPR006204">
    <property type="entry name" value="GHMP_kinase_N_dom"/>
</dbReference>
<dbReference type="HAMAP" id="MF_00061">
    <property type="entry name" value="IspE"/>
    <property type="match status" value="1"/>
</dbReference>
<dbReference type="PANTHER" id="PTHR43527:SF2">
    <property type="entry name" value="4-DIPHOSPHOCYTIDYL-2-C-METHYL-D-ERYTHRITOL KINASE, CHLOROPLASTIC"/>
    <property type="match status" value="1"/>
</dbReference>
<dbReference type="InterPro" id="IPR004424">
    <property type="entry name" value="IspE"/>
</dbReference>
<dbReference type="InterPro" id="IPR036554">
    <property type="entry name" value="GHMP_kinase_C_sf"/>
</dbReference>
<gene>
    <name evidence="10" type="ORF">UFOPK1639_00315</name>
    <name evidence="11" type="ORF">UFOPK2132_00576</name>
</gene>
<dbReference type="GO" id="GO:0050515">
    <property type="term" value="F:4-(cytidine 5'-diphospho)-2-C-methyl-D-erythritol kinase activity"/>
    <property type="evidence" value="ECO:0007669"/>
    <property type="project" value="UniProtKB-EC"/>
</dbReference>
<feature type="domain" description="GHMP kinase N-terminal" evidence="8">
    <location>
        <begin position="183"/>
        <end position="262"/>
    </location>
</feature>